<sequence length="211" mass="24135">MISTRFGKKDLKLMRETFASLHGRVLDVGCGSMLDRVGFSPGDEYIGVDITKSKYTIALADVHKLPFKNESFDSCICNAVLEHVKEPEIVLSECNRILKRGGVLWVSVPFLQHIHAEYDFRRFTGQGLTYEVEKAGFHVDRLHGSYGVVDNIEYLLYSVVGWRVVRDKDYKSIGSVIYILILGILFFVFKVLGVLFNSQQKRDFIMQHHLI</sequence>
<dbReference type="InterPro" id="IPR029063">
    <property type="entry name" value="SAM-dependent_MTases_sf"/>
</dbReference>
<dbReference type="GO" id="GO:0032259">
    <property type="term" value="P:methylation"/>
    <property type="evidence" value="ECO:0007669"/>
    <property type="project" value="UniProtKB-KW"/>
</dbReference>
<gene>
    <name evidence="3" type="ORF">LAKADJCE_00908</name>
</gene>
<evidence type="ECO:0000313" key="4">
    <source>
        <dbReference type="Proteomes" id="UP000612009"/>
    </source>
</evidence>
<dbReference type="SUPFAM" id="SSF53335">
    <property type="entry name" value="S-adenosyl-L-methionine-dependent methyltransferases"/>
    <property type="match status" value="1"/>
</dbReference>
<keyword evidence="1" id="KW-0812">Transmembrane</keyword>
<evidence type="ECO:0000256" key="1">
    <source>
        <dbReference type="SAM" id="Phobius"/>
    </source>
</evidence>
<dbReference type="InterPro" id="IPR013216">
    <property type="entry name" value="Methyltransf_11"/>
</dbReference>
<keyword evidence="1" id="KW-0472">Membrane</keyword>
<keyword evidence="3" id="KW-0808">Transferase</keyword>
<organism evidence="3 4">
    <name type="scientific">Candidatus Argoarchaeum ethanivorans</name>
    <dbReference type="NCBI Taxonomy" id="2608793"/>
    <lineage>
        <taxon>Archaea</taxon>
        <taxon>Methanobacteriati</taxon>
        <taxon>Methanobacteriota</taxon>
        <taxon>Stenosarchaea group</taxon>
        <taxon>Methanomicrobia</taxon>
        <taxon>Methanosarcinales</taxon>
        <taxon>Methanosarcinales incertae sedis</taxon>
        <taxon>GOM Arc I cluster</taxon>
        <taxon>Candidatus Argoarchaeum</taxon>
    </lineage>
</organism>
<dbReference type="PANTHER" id="PTHR43591">
    <property type="entry name" value="METHYLTRANSFERASE"/>
    <property type="match status" value="1"/>
</dbReference>
<dbReference type="Gene3D" id="3.40.50.150">
    <property type="entry name" value="Vaccinia Virus protein VP39"/>
    <property type="match status" value="1"/>
</dbReference>
<evidence type="ECO:0000259" key="2">
    <source>
        <dbReference type="Pfam" id="PF08241"/>
    </source>
</evidence>
<dbReference type="Proteomes" id="UP000612009">
    <property type="component" value="Unassembled WGS sequence"/>
</dbReference>
<name>A0A811TG50_9EURY</name>
<protein>
    <submittedName>
        <fullName evidence="3">Methyltransferase domain protein</fullName>
    </submittedName>
</protein>
<evidence type="ECO:0000313" key="3">
    <source>
        <dbReference type="EMBL" id="CAD6494698.1"/>
    </source>
</evidence>
<keyword evidence="3" id="KW-0489">Methyltransferase</keyword>
<dbReference type="Pfam" id="PF08241">
    <property type="entry name" value="Methyltransf_11"/>
    <property type="match status" value="1"/>
</dbReference>
<proteinExistence type="predicted"/>
<reference evidence="3" key="1">
    <citation type="submission" date="2020-10" db="EMBL/GenBank/DDBJ databases">
        <authorList>
            <person name="Hahn C.J."/>
            <person name="Laso-Perez R."/>
            <person name="Vulcano F."/>
            <person name="Vaziourakis K.-M."/>
            <person name="Stokke R."/>
            <person name="Steen I.H."/>
            <person name="Teske A."/>
            <person name="Boetius A."/>
            <person name="Liebeke M."/>
            <person name="Amann R."/>
            <person name="Knittel K."/>
        </authorList>
    </citation>
    <scope>NUCLEOTIDE SEQUENCE</scope>
    <source>
        <strain evidence="3">Gfbio:e3339647-f889-4370-9287-4fb5cb688e4c:AG392J18_GoMArc1</strain>
    </source>
</reference>
<accession>A0A811TG50</accession>
<keyword evidence="1" id="KW-1133">Transmembrane helix</keyword>
<feature type="transmembrane region" description="Helical" evidence="1">
    <location>
        <begin position="176"/>
        <end position="196"/>
    </location>
</feature>
<comment type="caution">
    <text evidence="3">The sequence shown here is derived from an EMBL/GenBank/DDBJ whole genome shotgun (WGS) entry which is preliminary data.</text>
</comment>
<dbReference type="CDD" id="cd02440">
    <property type="entry name" value="AdoMet_MTases"/>
    <property type="match status" value="1"/>
</dbReference>
<dbReference type="EMBL" id="CAJHIR010000073">
    <property type="protein sequence ID" value="CAD6494698.1"/>
    <property type="molecule type" value="Genomic_DNA"/>
</dbReference>
<feature type="domain" description="Methyltransferase type 11" evidence="2">
    <location>
        <begin position="26"/>
        <end position="105"/>
    </location>
</feature>
<dbReference type="GO" id="GO:0008757">
    <property type="term" value="F:S-adenosylmethionine-dependent methyltransferase activity"/>
    <property type="evidence" value="ECO:0007669"/>
    <property type="project" value="InterPro"/>
</dbReference>
<dbReference type="AlphaFoldDB" id="A0A811TG50"/>